<feature type="domain" description="SGNH hydrolase-type esterase" evidence="1">
    <location>
        <begin position="54"/>
        <end position="298"/>
    </location>
</feature>
<gene>
    <name evidence="2" type="ORF">FHE65_28215</name>
</gene>
<dbReference type="EMBL" id="VDFR01000162">
    <property type="protein sequence ID" value="TNC33989.1"/>
    <property type="molecule type" value="Genomic_DNA"/>
</dbReference>
<name>A0A5C4MBM7_9ACTN</name>
<evidence type="ECO:0000259" key="1">
    <source>
        <dbReference type="Pfam" id="PF13472"/>
    </source>
</evidence>
<feature type="non-terminal residue" evidence="2">
    <location>
        <position position="392"/>
    </location>
</feature>
<organism evidence="2 3">
    <name type="scientific">Mumia zhuanghuii</name>
    <dbReference type="NCBI Taxonomy" id="2585211"/>
    <lineage>
        <taxon>Bacteria</taxon>
        <taxon>Bacillati</taxon>
        <taxon>Actinomycetota</taxon>
        <taxon>Actinomycetes</taxon>
        <taxon>Propionibacteriales</taxon>
        <taxon>Nocardioidaceae</taxon>
        <taxon>Mumia</taxon>
    </lineage>
</organism>
<dbReference type="Pfam" id="PF13472">
    <property type="entry name" value="Lipase_GDSL_2"/>
    <property type="match status" value="1"/>
</dbReference>
<sequence length="392" mass="40763">MGLLCSHLSEGEPIVSITHKVAALVAASGLTLSGLAAASPALADEPAPTYYVSLGDSLATGWQPDTKTNDTETAYTNRLYQQLKKTHPNLQHEPFGCAGATARSVLTGSHANGTPGACTYDEGTQLAAAVAFIKDHPGQVAYVSVGIGANDVHPCVPDGAGGDNMLICLSKRIQSVGVDVSTIDAALRQAGGSTPRYVGMTYYNPFLAGWLTTDGKPLADLSIGVAQQLNDTLTSANTKNGFATADVAGAFSSNATTPLVTIDVPGGQTEVPLNVARVCQWTWMCSAADIHANDTGHQKIADAFVAALAPRPTPPKPTPPKPAPVVKVATTTSAKLVGKHRITTKKRAAVRVRVRAARGVKPGGVLVVKDGRRTLKKVRVGARGIKRVTLPR</sequence>
<evidence type="ECO:0000313" key="3">
    <source>
        <dbReference type="Proteomes" id="UP000306740"/>
    </source>
</evidence>
<dbReference type="Gene3D" id="3.40.50.1110">
    <property type="entry name" value="SGNH hydrolase"/>
    <property type="match status" value="1"/>
</dbReference>
<comment type="caution">
    <text evidence="2">The sequence shown here is derived from an EMBL/GenBank/DDBJ whole genome shotgun (WGS) entry which is preliminary data.</text>
</comment>
<reference evidence="2 3" key="1">
    <citation type="submission" date="2019-05" db="EMBL/GenBank/DDBJ databases">
        <title>Mumia sp. nov., isolated from the intestinal contents of plateau pika (Ochotona curzoniae) in the Qinghai-Tibet plateau of China.</title>
        <authorList>
            <person name="Tian Z."/>
        </authorList>
    </citation>
    <scope>NUCLEOTIDE SEQUENCE [LARGE SCALE GENOMIC DNA]</scope>
    <source>
        <strain evidence="3">527</strain>
    </source>
</reference>
<accession>A0A5C4MBM7</accession>
<evidence type="ECO:0000313" key="2">
    <source>
        <dbReference type="EMBL" id="TNC33989.1"/>
    </source>
</evidence>
<dbReference type="SUPFAM" id="SSF52266">
    <property type="entry name" value="SGNH hydrolase"/>
    <property type="match status" value="1"/>
</dbReference>
<dbReference type="InterPro" id="IPR013830">
    <property type="entry name" value="SGNH_hydro"/>
</dbReference>
<dbReference type="AlphaFoldDB" id="A0A5C4MBM7"/>
<dbReference type="OrthoDB" id="5503950at2"/>
<dbReference type="Proteomes" id="UP000306740">
    <property type="component" value="Unassembled WGS sequence"/>
</dbReference>
<protein>
    <recommendedName>
        <fullName evidence="1">SGNH hydrolase-type esterase domain-containing protein</fullName>
    </recommendedName>
</protein>
<proteinExistence type="predicted"/>
<dbReference type="InterPro" id="IPR036514">
    <property type="entry name" value="SGNH_hydro_sf"/>
</dbReference>